<keyword evidence="2" id="KW-0028">Amino-acid biosynthesis</keyword>
<dbReference type="GO" id="GO:0016616">
    <property type="term" value="F:oxidoreductase activity, acting on the CH-OH group of donors, NAD or NADP as acceptor"/>
    <property type="evidence" value="ECO:0007669"/>
    <property type="project" value="InterPro"/>
</dbReference>
<organism evidence="8">
    <name type="scientific">Streptantibioticus silvisoli</name>
    <dbReference type="NCBI Taxonomy" id="2705255"/>
    <lineage>
        <taxon>Bacteria</taxon>
        <taxon>Bacillati</taxon>
        <taxon>Actinomycetota</taxon>
        <taxon>Actinomycetes</taxon>
        <taxon>Kitasatosporales</taxon>
        <taxon>Streptomycetaceae</taxon>
        <taxon>Streptantibioticus</taxon>
    </lineage>
</organism>
<dbReference type="InterPro" id="IPR050857">
    <property type="entry name" value="D-2-hydroxyacid_DH"/>
</dbReference>
<gene>
    <name evidence="8" type="ORF">POF50_031605</name>
</gene>
<dbReference type="AlphaFoldDB" id="A0AA90HDP5"/>
<dbReference type="FunFam" id="3.40.50.720:FF:000203">
    <property type="entry name" value="D-3-phosphoglycerate dehydrogenase (SerA)"/>
    <property type="match status" value="1"/>
</dbReference>
<feature type="domain" description="D-isomer specific 2-hydroxyacid dehydrogenase catalytic" evidence="6">
    <location>
        <begin position="24"/>
        <end position="311"/>
    </location>
</feature>
<dbReference type="InterPro" id="IPR029753">
    <property type="entry name" value="D-isomer_DH_CS"/>
</dbReference>
<dbReference type="InterPro" id="IPR036291">
    <property type="entry name" value="NAD(P)-bd_dom_sf"/>
</dbReference>
<comment type="similarity">
    <text evidence="1 5">Belongs to the D-isomer specific 2-hydroxyacid dehydrogenase family.</text>
</comment>
<dbReference type="GO" id="GO:0008652">
    <property type="term" value="P:amino acid biosynthetic process"/>
    <property type="evidence" value="ECO:0007669"/>
    <property type="project" value="UniProtKB-KW"/>
</dbReference>
<evidence type="ECO:0000313" key="8">
    <source>
        <dbReference type="EMBL" id="MDI5973835.1"/>
    </source>
</evidence>
<dbReference type="EMBL" id="JABXJJ020000053">
    <property type="protein sequence ID" value="MDI5973835.1"/>
    <property type="molecule type" value="Genomic_DNA"/>
</dbReference>
<feature type="domain" description="D-isomer specific 2-hydroxyacid dehydrogenase NAD-binding" evidence="7">
    <location>
        <begin position="112"/>
        <end position="286"/>
    </location>
</feature>
<reference evidence="8" key="1">
    <citation type="submission" date="2023-05" db="EMBL/GenBank/DDBJ databases">
        <title>Streptantibioticus silvisoli sp. nov., acidotolerant actinomycetes 1 from pine litter.</title>
        <authorList>
            <person name="Swiecimska M."/>
            <person name="Golinska P."/>
            <person name="Sangal V."/>
            <person name="Wachnowicz B."/>
            <person name="Goodfellow M."/>
        </authorList>
    </citation>
    <scope>NUCLEOTIDE SEQUENCE</scope>
    <source>
        <strain evidence="8">SL13</strain>
    </source>
</reference>
<dbReference type="InterPro" id="IPR029752">
    <property type="entry name" value="D-isomer_DH_CS1"/>
</dbReference>
<dbReference type="RefSeq" id="WP_271316374.1">
    <property type="nucleotide sequence ID" value="NZ_JABXJJ020000053.1"/>
</dbReference>
<protein>
    <submittedName>
        <fullName evidence="8">D-2-hydroxyacid dehydrogenase family protein</fullName>
    </submittedName>
</protein>
<dbReference type="InterPro" id="IPR006140">
    <property type="entry name" value="D-isomer_DH_NAD-bd"/>
</dbReference>
<evidence type="ECO:0000256" key="5">
    <source>
        <dbReference type="RuleBase" id="RU003719"/>
    </source>
</evidence>
<evidence type="ECO:0000256" key="3">
    <source>
        <dbReference type="ARBA" id="ARBA00023002"/>
    </source>
</evidence>
<evidence type="ECO:0000259" key="6">
    <source>
        <dbReference type="Pfam" id="PF00389"/>
    </source>
</evidence>
<evidence type="ECO:0000256" key="4">
    <source>
        <dbReference type="ARBA" id="ARBA00023027"/>
    </source>
</evidence>
<dbReference type="Pfam" id="PF00389">
    <property type="entry name" value="2-Hacid_dh"/>
    <property type="match status" value="1"/>
</dbReference>
<evidence type="ECO:0000259" key="7">
    <source>
        <dbReference type="Pfam" id="PF02826"/>
    </source>
</evidence>
<dbReference type="CDD" id="cd12169">
    <property type="entry name" value="PGDH_like_1"/>
    <property type="match status" value="1"/>
</dbReference>
<keyword evidence="3 5" id="KW-0560">Oxidoreductase</keyword>
<dbReference type="SUPFAM" id="SSF52283">
    <property type="entry name" value="Formate/glycerate dehydrogenase catalytic domain-like"/>
    <property type="match status" value="1"/>
</dbReference>
<accession>A0AA90HDP5</accession>
<dbReference type="Gene3D" id="3.40.50.720">
    <property type="entry name" value="NAD(P)-binding Rossmann-like Domain"/>
    <property type="match status" value="2"/>
</dbReference>
<dbReference type="PROSITE" id="PS00671">
    <property type="entry name" value="D_2_HYDROXYACID_DH_3"/>
    <property type="match status" value="1"/>
</dbReference>
<dbReference type="GO" id="GO:0051287">
    <property type="term" value="F:NAD binding"/>
    <property type="evidence" value="ECO:0007669"/>
    <property type="project" value="InterPro"/>
</dbReference>
<dbReference type="PROSITE" id="PS00065">
    <property type="entry name" value="D_2_HYDROXYACID_DH_1"/>
    <property type="match status" value="1"/>
</dbReference>
<keyword evidence="4" id="KW-0520">NAD</keyword>
<dbReference type="InterPro" id="IPR006139">
    <property type="entry name" value="D-isomer_2_OHA_DH_cat_dom"/>
</dbReference>
<evidence type="ECO:0000256" key="2">
    <source>
        <dbReference type="ARBA" id="ARBA00022605"/>
    </source>
</evidence>
<evidence type="ECO:0000256" key="1">
    <source>
        <dbReference type="ARBA" id="ARBA00005854"/>
    </source>
</evidence>
<dbReference type="Pfam" id="PF02826">
    <property type="entry name" value="2-Hacid_dh_C"/>
    <property type="match status" value="1"/>
</dbReference>
<dbReference type="PANTHER" id="PTHR42789">
    <property type="entry name" value="D-ISOMER SPECIFIC 2-HYDROXYACID DEHYDROGENASE FAMILY PROTEIN (AFU_ORTHOLOGUE AFUA_6G10090)"/>
    <property type="match status" value="1"/>
</dbReference>
<name>A0AA90HDP5_9ACTN</name>
<dbReference type="PANTHER" id="PTHR42789:SF1">
    <property type="entry name" value="D-ISOMER SPECIFIC 2-HYDROXYACID DEHYDROGENASE FAMILY PROTEIN (AFU_ORTHOLOGUE AFUA_6G10090)"/>
    <property type="match status" value="1"/>
</dbReference>
<comment type="caution">
    <text evidence="8">The sequence shown here is derived from an EMBL/GenBank/DDBJ whole genome shotgun (WGS) entry which is preliminary data.</text>
</comment>
<proteinExistence type="inferred from homology"/>
<sequence length="319" mass="33641">MRIAVIDDYNGVAAELECWRGLPQGCEVTFFADHLDAPQDLVERLSGFEAVVCMRERTAFGEAVLGALPGLRLLVTTGLKNAAIDLPAAARLGITVCGTRMPSFPAAEMAWALILELARRAGAQDSALRAGVWQDGVGTGLDGLTLGVVGLGRLGRRVARIGAAFGMDVQAWSPNLTQERATAAGDGIRAVGKQELFETSDVVSVHMKLAASTTAMIGAEQLRAMRPTAYLVNTSRGPLVEQDALVTALREGWIAGAGLDVFDTEPLPADHVLRQTRNTVLTPHIGYVTGDTFTLAYGDAVDAVTAYLAGAPVRVLGTD</sequence>
<dbReference type="SUPFAM" id="SSF51735">
    <property type="entry name" value="NAD(P)-binding Rossmann-fold domains"/>
    <property type="match status" value="1"/>
</dbReference>